<feature type="transmembrane region" description="Helical" evidence="1">
    <location>
        <begin position="25"/>
        <end position="49"/>
    </location>
</feature>
<organism evidence="2 3">
    <name type="scientific">Mucilaginibacter aquatilis</name>
    <dbReference type="NCBI Taxonomy" id="1517760"/>
    <lineage>
        <taxon>Bacteria</taxon>
        <taxon>Pseudomonadati</taxon>
        <taxon>Bacteroidota</taxon>
        <taxon>Sphingobacteriia</taxon>
        <taxon>Sphingobacteriales</taxon>
        <taxon>Sphingobacteriaceae</taxon>
        <taxon>Mucilaginibacter</taxon>
    </lineage>
</organism>
<dbReference type="AlphaFoldDB" id="A0A6I4IA97"/>
<evidence type="ECO:0000256" key="1">
    <source>
        <dbReference type="SAM" id="Phobius"/>
    </source>
</evidence>
<gene>
    <name evidence="2" type="ORF">GO816_12865</name>
</gene>
<keyword evidence="1" id="KW-0812">Transmembrane</keyword>
<sequence>MNQPTYGQTLTPVNNITRRRKLLPWWVIGFTWVFLLFGVTAPVTLILGVLGYTFQLSALGLATNEPLSITGFAVMLILAFKGWVAYGLWTEKEWAVRWAKLDAILSVVICVATTLTSLLTPGNLNLRLEFILIIPYYFKINNIQYDWENFELENKILIEE</sequence>
<reference evidence="2 3" key="1">
    <citation type="submission" date="2019-12" db="EMBL/GenBank/DDBJ databases">
        <title>Mucilaginibacter sp. HME9299 genome sequencing and assembly.</title>
        <authorList>
            <person name="Kang H."/>
            <person name="Kim H."/>
            <person name="Joh K."/>
        </authorList>
    </citation>
    <scope>NUCLEOTIDE SEQUENCE [LARGE SCALE GENOMIC DNA]</scope>
    <source>
        <strain evidence="2 3">HME9299</strain>
    </source>
</reference>
<dbReference type="RefSeq" id="WP_157542351.1">
    <property type="nucleotide sequence ID" value="NZ_WQLA01000005.1"/>
</dbReference>
<evidence type="ECO:0000313" key="3">
    <source>
        <dbReference type="Proteomes" id="UP000434850"/>
    </source>
</evidence>
<name>A0A6I4IA97_9SPHI</name>
<keyword evidence="1" id="KW-0472">Membrane</keyword>
<dbReference type="EMBL" id="WQLA01000005">
    <property type="protein sequence ID" value="MVN92022.1"/>
    <property type="molecule type" value="Genomic_DNA"/>
</dbReference>
<dbReference type="OrthoDB" id="7060697at2"/>
<feature type="transmembrane region" description="Helical" evidence="1">
    <location>
        <begin position="101"/>
        <end position="120"/>
    </location>
</feature>
<dbReference type="Proteomes" id="UP000434850">
    <property type="component" value="Unassembled WGS sequence"/>
</dbReference>
<protein>
    <submittedName>
        <fullName evidence="2">Uncharacterized protein</fullName>
    </submittedName>
</protein>
<proteinExistence type="predicted"/>
<keyword evidence="1" id="KW-1133">Transmembrane helix</keyword>
<comment type="caution">
    <text evidence="2">The sequence shown here is derived from an EMBL/GenBank/DDBJ whole genome shotgun (WGS) entry which is preliminary data.</text>
</comment>
<accession>A0A6I4IA97</accession>
<evidence type="ECO:0000313" key="2">
    <source>
        <dbReference type="EMBL" id="MVN92022.1"/>
    </source>
</evidence>
<feature type="transmembrane region" description="Helical" evidence="1">
    <location>
        <begin position="69"/>
        <end position="89"/>
    </location>
</feature>
<keyword evidence="3" id="KW-1185">Reference proteome</keyword>